<evidence type="ECO:0000313" key="1">
    <source>
        <dbReference type="EnsemblPlants" id="OBART10G09500.1"/>
    </source>
</evidence>
<dbReference type="Proteomes" id="UP000026960">
    <property type="component" value="Chromosome 10"/>
</dbReference>
<dbReference type="PaxDb" id="65489-OBART10G09500.1"/>
<keyword evidence="2" id="KW-1185">Reference proteome</keyword>
<name>A0A0D3HDI3_9ORYZ</name>
<proteinExistence type="predicted"/>
<protein>
    <submittedName>
        <fullName evidence="1">Uncharacterized protein</fullName>
    </submittedName>
</protein>
<reference evidence="1" key="2">
    <citation type="submission" date="2015-03" db="UniProtKB">
        <authorList>
            <consortium name="EnsemblPlants"/>
        </authorList>
    </citation>
    <scope>IDENTIFICATION</scope>
</reference>
<dbReference type="HOGENOM" id="CLU_2853250_0_0_1"/>
<evidence type="ECO:0000313" key="2">
    <source>
        <dbReference type="Proteomes" id="UP000026960"/>
    </source>
</evidence>
<dbReference type="EnsemblPlants" id="OBART10G09500.1">
    <property type="protein sequence ID" value="OBART10G09500.1"/>
    <property type="gene ID" value="OBART10G09500"/>
</dbReference>
<accession>A0A0D3HDI3</accession>
<organism evidence="1">
    <name type="scientific">Oryza barthii</name>
    <dbReference type="NCBI Taxonomy" id="65489"/>
    <lineage>
        <taxon>Eukaryota</taxon>
        <taxon>Viridiplantae</taxon>
        <taxon>Streptophyta</taxon>
        <taxon>Embryophyta</taxon>
        <taxon>Tracheophyta</taxon>
        <taxon>Spermatophyta</taxon>
        <taxon>Magnoliopsida</taxon>
        <taxon>Liliopsida</taxon>
        <taxon>Poales</taxon>
        <taxon>Poaceae</taxon>
        <taxon>BOP clade</taxon>
        <taxon>Oryzoideae</taxon>
        <taxon>Oryzeae</taxon>
        <taxon>Oryzinae</taxon>
        <taxon>Oryza</taxon>
    </lineage>
</organism>
<sequence>MADGVGVLIPAISAIYSVWVKGYGRQRLGNDQNGKPLGSKHSDCDQPAAGVHDFGIGDIFGGSRG</sequence>
<dbReference type="Gramene" id="OBART10G09500.1">
    <property type="protein sequence ID" value="OBART10G09500.1"/>
    <property type="gene ID" value="OBART10G09500"/>
</dbReference>
<reference evidence="1" key="1">
    <citation type="journal article" date="2009" name="Rice">
        <title>De Novo Next Generation Sequencing of Plant Genomes.</title>
        <authorList>
            <person name="Rounsley S."/>
            <person name="Marri P.R."/>
            <person name="Yu Y."/>
            <person name="He R."/>
            <person name="Sisneros N."/>
            <person name="Goicoechea J.L."/>
            <person name="Lee S.J."/>
            <person name="Angelova A."/>
            <person name="Kudrna D."/>
            <person name="Luo M."/>
            <person name="Affourtit J."/>
            <person name="Desany B."/>
            <person name="Knight J."/>
            <person name="Niazi F."/>
            <person name="Egholm M."/>
            <person name="Wing R.A."/>
        </authorList>
    </citation>
    <scope>NUCLEOTIDE SEQUENCE [LARGE SCALE GENOMIC DNA]</scope>
    <source>
        <strain evidence="1">cv. IRGC 105608</strain>
    </source>
</reference>
<dbReference type="AlphaFoldDB" id="A0A0D3HDI3"/>